<evidence type="ECO:0000259" key="5">
    <source>
        <dbReference type="Pfam" id="PF03328"/>
    </source>
</evidence>
<keyword evidence="3" id="KW-0479">Metal-binding</keyword>
<evidence type="ECO:0000256" key="3">
    <source>
        <dbReference type="ARBA" id="ARBA00022723"/>
    </source>
</evidence>
<gene>
    <name evidence="6" type="ORF">LJ725_00375</name>
</gene>
<evidence type="ECO:0000313" key="7">
    <source>
        <dbReference type="Proteomes" id="UP001198862"/>
    </source>
</evidence>
<keyword evidence="6" id="KW-0456">Lyase</keyword>
<dbReference type="RefSeq" id="WP_230548643.1">
    <property type="nucleotide sequence ID" value="NZ_JAJISD010000001.1"/>
</dbReference>
<comment type="similarity">
    <text evidence="2">Belongs to the HpcH/HpaI aldolase family.</text>
</comment>
<evidence type="ECO:0000256" key="2">
    <source>
        <dbReference type="ARBA" id="ARBA00005568"/>
    </source>
</evidence>
<dbReference type="EMBL" id="JAJISD010000001">
    <property type="protein sequence ID" value="MCC8427406.1"/>
    <property type="molecule type" value="Genomic_DNA"/>
</dbReference>
<evidence type="ECO:0000313" key="6">
    <source>
        <dbReference type="EMBL" id="MCC8427406.1"/>
    </source>
</evidence>
<feature type="domain" description="HpcH/HpaI aldolase/citrate lyase" evidence="5">
    <location>
        <begin position="2"/>
        <end position="227"/>
    </location>
</feature>
<dbReference type="InterPro" id="IPR015813">
    <property type="entry name" value="Pyrv/PenolPyrv_kinase-like_dom"/>
</dbReference>
<dbReference type="GO" id="GO:0016829">
    <property type="term" value="F:lyase activity"/>
    <property type="evidence" value="ECO:0007669"/>
    <property type="project" value="UniProtKB-KW"/>
</dbReference>
<protein>
    <submittedName>
        <fullName evidence="6">CoA ester lyase</fullName>
    </submittedName>
</protein>
<dbReference type="PANTHER" id="PTHR32308:SF0">
    <property type="entry name" value="HPCH_HPAI ALDOLASE_CITRATE LYASE DOMAIN-CONTAINING PROTEIN"/>
    <property type="match status" value="1"/>
</dbReference>
<dbReference type="SUPFAM" id="SSF51621">
    <property type="entry name" value="Phosphoenolpyruvate/pyruvate domain"/>
    <property type="match status" value="1"/>
</dbReference>
<dbReference type="Gene3D" id="3.20.20.60">
    <property type="entry name" value="Phosphoenolpyruvate-binding domains"/>
    <property type="match status" value="1"/>
</dbReference>
<dbReference type="InterPro" id="IPR005000">
    <property type="entry name" value="Aldolase/citrate-lyase_domain"/>
</dbReference>
<evidence type="ECO:0000256" key="4">
    <source>
        <dbReference type="ARBA" id="ARBA00022842"/>
    </source>
</evidence>
<comment type="cofactor">
    <cofactor evidence="1">
        <name>Mg(2+)</name>
        <dbReference type="ChEBI" id="CHEBI:18420"/>
    </cofactor>
</comment>
<comment type="caution">
    <text evidence="6">The sequence shown here is derived from an EMBL/GenBank/DDBJ whole genome shotgun (WGS) entry which is preliminary data.</text>
</comment>
<dbReference type="Proteomes" id="UP001198862">
    <property type="component" value="Unassembled WGS sequence"/>
</dbReference>
<sequence>MRSFLFVPADSERKLAKGPASGPDGLILDLEDSVATDRKTIARDMALAYLKSADRAGPKLYVRVNALDTGLTLGDLAIVMQGKPDGIVFPKCVGQADLDLMSNYLDALETREGMEHGKTRILTIATESAAAILALTAAPAKHARLIGHSWGGEDLMADLGALAKGPSPGVYDDTFKLARTVNLMASVAAGVTAYDTVYPDIRNIEGLRMEARDARRMGYGGKIAIHPDQVAIIHEVFTPSEAEIDWANRVIATFEGNPGAGVLTMDGKMLDKPHLVLARRLVARKGG</sequence>
<name>A0ABS8KMV2_9HYPH</name>
<dbReference type="PANTHER" id="PTHR32308">
    <property type="entry name" value="LYASE BETA SUBUNIT, PUTATIVE (AFU_ORTHOLOGUE AFUA_4G13030)-RELATED"/>
    <property type="match status" value="1"/>
</dbReference>
<dbReference type="Pfam" id="PF03328">
    <property type="entry name" value="HpcH_HpaI"/>
    <property type="match status" value="1"/>
</dbReference>
<organism evidence="6 7">
    <name type="scientific">Reyranella aquatilis</name>
    <dbReference type="NCBI Taxonomy" id="2035356"/>
    <lineage>
        <taxon>Bacteria</taxon>
        <taxon>Pseudomonadati</taxon>
        <taxon>Pseudomonadota</taxon>
        <taxon>Alphaproteobacteria</taxon>
        <taxon>Hyphomicrobiales</taxon>
        <taxon>Reyranellaceae</taxon>
        <taxon>Reyranella</taxon>
    </lineage>
</organism>
<proteinExistence type="inferred from homology"/>
<evidence type="ECO:0000256" key="1">
    <source>
        <dbReference type="ARBA" id="ARBA00001946"/>
    </source>
</evidence>
<dbReference type="PIRSF" id="PIRSF015582">
    <property type="entry name" value="Cit_lyase_B"/>
    <property type="match status" value="1"/>
</dbReference>
<keyword evidence="4" id="KW-0460">Magnesium</keyword>
<dbReference type="InterPro" id="IPR011206">
    <property type="entry name" value="Citrate_lyase_beta/mcl1/mcl2"/>
</dbReference>
<dbReference type="InterPro" id="IPR040442">
    <property type="entry name" value="Pyrv_kinase-like_dom_sf"/>
</dbReference>
<reference evidence="6 7" key="1">
    <citation type="submission" date="2021-11" db="EMBL/GenBank/DDBJ databases">
        <authorList>
            <person name="Lee D.-H."/>
            <person name="Kim S.-B."/>
        </authorList>
    </citation>
    <scope>NUCLEOTIDE SEQUENCE [LARGE SCALE GENOMIC DNA]</scope>
    <source>
        <strain evidence="6 7">KCTC 52223</strain>
    </source>
</reference>
<keyword evidence="7" id="KW-1185">Reference proteome</keyword>
<accession>A0ABS8KMV2</accession>